<accession>A0A448X416</accession>
<dbReference type="AlphaFoldDB" id="A0A448X416"/>
<comment type="caution">
    <text evidence="1">The sequence shown here is derived from an EMBL/GenBank/DDBJ whole genome shotgun (WGS) entry which is preliminary data.</text>
</comment>
<gene>
    <name evidence="1" type="ORF">PXEA_LOCUS20909</name>
</gene>
<dbReference type="EMBL" id="CAAALY010087461">
    <property type="protein sequence ID" value="VEL27469.1"/>
    <property type="molecule type" value="Genomic_DNA"/>
</dbReference>
<protein>
    <submittedName>
        <fullName evidence="1">Uncharacterized protein</fullName>
    </submittedName>
</protein>
<sequence length="130" mass="13714">MENLSAASVISVKPESSSALPLQSSSLASSAGTTACVSAVQSSSTQNNGVAQEPLMGCDRILATENLTPSFQPTSMGGLNLADSMVNKAISELSRVDHAYPRLAAKVLADVSHYYIERTHPFFNAERPSK</sequence>
<reference evidence="1" key="1">
    <citation type="submission" date="2018-11" db="EMBL/GenBank/DDBJ databases">
        <authorList>
            <consortium name="Pathogen Informatics"/>
        </authorList>
    </citation>
    <scope>NUCLEOTIDE SEQUENCE</scope>
</reference>
<evidence type="ECO:0000313" key="1">
    <source>
        <dbReference type="EMBL" id="VEL27469.1"/>
    </source>
</evidence>
<evidence type="ECO:0000313" key="2">
    <source>
        <dbReference type="Proteomes" id="UP000784294"/>
    </source>
</evidence>
<name>A0A448X416_9PLAT</name>
<dbReference type="Proteomes" id="UP000784294">
    <property type="component" value="Unassembled WGS sequence"/>
</dbReference>
<dbReference type="OrthoDB" id="6267521at2759"/>
<keyword evidence="2" id="KW-1185">Reference proteome</keyword>
<organism evidence="1 2">
    <name type="scientific">Protopolystoma xenopodis</name>
    <dbReference type="NCBI Taxonomy" id="117903"/>
    <lineage>
        <taxon>Eukaryota</taxon>
        <taxon>Metazoa</taxon>
        <taxon>Spiralia</taxon>
        <taxon>Lophotrochozoa</taxon>
        <taxon>Platyhelminthes</taxon>
        <taxon>Monogenea</taxon>
        <taxon>Polyopisthocotylea</taxon>
        <taxon>Polystomatidea</taxon>
        <taxon>Polystomatidae</taxon>
        <taxon>Protopolystoma</taxon>
    </lineage>
</organism>
<proteinExistence type="predicted"/>